<dbReference type="Gene3D" id="3.30.420.10">
    <property type="entry name" value="Ribonuclease H-like superfamily/Ribonuclease H"/>
    <property type="match status" value="1"/>
</dbReference>
<dbReference type="Proteomes" id="UP000228380">
    <property type="component" value="Unplaced"/>
</dbReference>
<dbReference type="KEGG" id="pda:103717323"/>
<dbReference type="CDD" id="cd06222">
    <property type="entry name" value="RNase_H_like"/>
    <property type="match status" value="1"/>
</dbReference>
<evidence type="ECO:0000313" key="3">
    <source>
        <dbReference type="RefSeq" id="XP_008803873.1"/>
    </source>
</evidence>
<proteinExistence type="predicted"/>
<dbReference type="InterPro" id="IPR002156">
    <property type="entry name" value="RNaseH_domain"/>
</dbReference>
<keyword evidence="2" id="KW-1185">Reference proteome</keyword>
<dbReference type="RefSeq" id="XP_008803873.1">
    <property type="nucleotide sequence ID" value="XM_008805651.3"/>
</dbReference>
<dbReference type="InterPro" id="IPR053151">
    <property type="entry name" value="RNase_H-like"/>
</dbReference>
<dbReference type="InterPro" id="IPR044730">
    <property type="entry name" value="RNase_H-like_dom_plant"/>
</dbReference>
<dbReference type="InterPro" id="IPR036397">
    <property type="entry name" value="RNaseH_sf"/>
</dbReference>
<name>A0A8B7CQ18_PHODC</name>
<evidence type="ECO:0000259" key="1">
    <source>
        <dbReference type="Pfam" id="PF13456"/>
    </source>
</evidence>
<dbReference type="InterPro" id="IPR012337">
    <property type="entry name" value="RNaseH-like_sf"/>
</dbReference>
<dbReference type="SUPFAM" id="SSF53098">
    <property type="entry name" value="Ribonuclease H-like"/>
    <property type="match status" value="1"/>
</dbReference>
<sequence>MIRNCLVSSRGLNLFGSSIGLFLRSHHNNADPYTRGKPNAGCIRLNFDGASKYGTGDASIGGVYRNHEGVFLFGYAERIGKATSSVAELVAAKRGLELAIKNGWFNIWIEGDAKGVVDLITNRMRSKSKEDLRHFREISVLIPQLKYFKASHIYREGNKVAHRLAKLGYKMHKPQIWWDVPPDEVLRFLRQDAEGQIITRRKQNL</sequence>
<organism evidence="2 3">
    <name type="scientific">Phoenix dactylifera</name>
    <name type="common">Date palm</name>
    <dbReference type="NCBI Taxonomy" id="42345"/>
    <lineage>
        <taxon>Eukaryota</taxon>
        <taxon>Viridiplantae</taxon>
        <taxon>Streptophyta</taxon>
        <taxon>Embryophyta</taxon>
        <taxon>Tracheophyta</taxon>
        <taxon>Spermatophyta</taxon>
        <taxon>Magnoliopsida</taxon>
        <taxon>Liliopsida</taxon>
        <taxon>Arecaceae</taxon>
        <taxon>Coryphoideae</taxon>
        <taxon>Phoeniceae</taxon>
        <taxon>Phoenix</taxon>
    </lineage>
</organism>
<dbReference type="FunFam" id="3.30.420.10:FF:000076">
    <property type="entry name" value="RBR-type E3 ubiquitin transferase"/>
    <property type="match status" value="1"/>
</dbReference>
<dbReference type="PANTHER" id="PTHR47723">
    <property type="entry name" value="OS05G0353850 PROTEIN"/>
    <property type="match status" value="1"/>
</dbReference>
<dbReference type="GO" id="GO:0003676">
    <property type="term" value="F:nucleic acid binding"/>
    <property type="evidence" value="ECO:0007669"/>
    <property type="project" value="InterPro"/>
</dbReference>
<dbReference type="OrthoDB" id="588006at2759"/>
<dbReference type="PANTHER" id="PTHR47723:SF19">
    <property type="entry name" value="POLYNUCLEOTIDYL TRANSFERASE, RIBONUCLEASE H-LIKE SUPERFAMILY PROTEIN"/>
    <property type="match status" value="1"/>
</dbReference>
<dbReference type="AlphaFoldDB" id="A0A8B7CQ18"/>
<gene>
    <name evidence="3" type="primary">LOC103717323</name>
</gene>
<dbReference type="GO" id="GO:0004523">
    <property type="term" value="F:RNA-DNA hybrid ribonuclease activity"/>
    <property type="evidence" value="ECO:0007669"/>
    <property type="project" value="InterPro"/>
</dbReference>
<accession>A0A8B7CQ18</accession>
<dbReference type="GeneID" id="103717323"/>
<feature type="domain" description="RNase H type-1" evidence="1">
    <location>
        <begin position="46"/>
        <end position="167"/>
    </location>
</feature>
<evidence type="ECO:0000313" key="2">
    <source>
        <dbReference type="Proteomes" id="UP000228380"/>
    </source>
</evidence>
<reference evidence="3" key="1">
    <citation type="submission" date="2025-08" db="UniProtKB">
        <authorList>
            <consortium name="RefSeq"/>
        </authorList>
    </citation>
    <scope>IDENTIFICATION</scope>
    <source>
        <tissue evidence="3">Young leaves</tissue>
    </source>
</reference>
<dbReference type="Pfam" id="PF13456">
    <property type="entry name" value="RVT_3"/>
    <property type="match status" value="1"/>
</dbReference>
<protein>
    <submittedName>
        <fullName evidence="3">Uncharacterized protein LOC103717323</fullName>
    </submittedName>
</protein>